<dbReference type="AlphaFoldDB" id="A0AAE1FD20"/>
<gene>
    <name evidence="2" type="ORF">Pcinc_023667</name>
</gene>
<reference evidence="2" key="1">
    <citation type="submission" date="2023-10" db="EMBL/GenBank/DDBJ databases">
        <title>Genome assemblies of two species of porcelain crab, Petrolisthes cinctipes and Petrolisthes manimaculis (Anomura: Porcellanidae).</title>
        <authorList>
            <person name="Angst P."/>
        </authorList>
    </citation>
    <scope>NUCLEOTIDE SEQUENCE</scope>
    <source>
        <strain evidence="2">PB745_01</strain>
        <tissue evidence="2">Gill</tissue>
    </source>
</reference>
<proteinExistence type="predicted"/>
<accession>A0AAE1FD20</accession>
<feature type="chain" id="PRO_5042109843" evidence="1">
    <location>
        <begin position="23"/>
        <end position="128"/>
    </location>
</feature>
<dbReference type="Proteomes" id="UP001286313">
    <property type="component" value="Unassembled WGS sequence"/>
</dbReference>
<evidence type="ECO:0000313" key="2">
    <source>
        <dbReference type="EMBL" id="KAK3871174.1"/>
    </source>
</evidence>
<comment type="caution">
    <text evidence="2">The sequence shown here is derived from an EMBL/GenBank/DDBJ whole genome shotgun (WGS) entry which is preliminary data.</text>
</comment>
<dbReference type="Gene3D" id="1.10.2080.10">
    <property type="entry name" value="Insect odorant-binding protein A10/Ejaculatory bulb-specific protein 3"/>
    <property type="match status" value="1"/>
</dbReference>
<keyword evidence="1" id="KW-0732">Signal</keyword>
<feature type="signal peptide" evidence="1">
    <location>
        <begin position="1"/>
        <end position="22"/>
    </location>
</feature>
<dbReference type="EMBL" id="JAWQEG010002555">
    <property type="protein sequence ID" value="KAK3871174.1"/>
    <property type="molecule type" value="Genomic_DNA"/>
</dbReference>
<name>A0AAE1FD20_PETCI</name>
<evidence type="ECO:0000256" key="1">
    <source>
        <dbReference type="SAM" id="SignalP"/>
    </source>
</evidence>
<protein>
    <submittedName>
        <fullName evidence="2">Uncharacterized protein</fullName>
    </submittedName>
</protein>
<evidence type="ECO:0000313" key="3">
    <source>
        <dbReference type="Proteomes" id="UP001286313"/>
    </source>
</evidence>
<sequence length="128" mass="14460">MRVGVVLLGSVLVCVVVGVVDGQGLRRPRPFSIPSRVELTVAINDPNTVNKAMECIEGKPCKLDEDYGRMLRQLGPEIMMRGHCPRSMCTRSEAREAKWIMAEIYKKYPSRYISALNRLANNPRYTYG</sequence>
<organism evidence="2 3">
    <name type="scientific">Petrolisthes cinctipes</name>
    <name type="common">Flat porcelain crab</name>
    <dbReference type="NCBI Taxonomy" id="88211"/>
    <lineage>
        <taxon>Eukaryota</taxon>
        <taxon>Metazoa</taxon>
        <taxon>Ecdysozoa</taxon>
        <taxon>Arthropoda</taxon>
        <taxon>Crustacea</taxon>
        <taxon>Multicrustacea</taxon>
        <taxon>Malacostraca</taxon>
        <taxon>Eumalacostraca</taxon>
        <taxon>Eucarida</taxon>
        <taxon>Decapoda</taxon>
        <taxon>Pleocyemata</taxon>
        <taxon>Anomura</taxon>
        <taxon>Galatheoidea</taxon>
        <taxon>Porcellanidae</taxon>
        <taxon>Petrolisthes</taxon>
    </lineage>
</organism>
<keyword evidence="3" id="KW-1185">Reference proteome</keyword>
<dbReference type="InterPro" id="IPR036682">
    <property type="entry name" value="OS_D_A10/PebIII_sf"/>
</dbReference>